<dbReference type="HOGENOM" id="CLU_059279_2_0_1"/>
<dbReference type="GO" id="GO:0051213">
    <property type="term" value="F:dioxygenase activity"/>
    <property type="evidence" value="ECO:0007669"/>
    <property type="project" value="UniProtKB-KW"/>
</dbReference>
<dbReference type="InterPro" id="IPR051821">
    <property type="entry name" value="Asp/Asn_beta-hydroxylase"/>
</dbReference>
<dbReference type="Pfam" id="PF05118">
    <property type="entry name" value="Asp_Arg_Hydrox"/>
    <property type="match status" value="1"/>
</dbReference>
<proteinExistence type="inferred from homology"/>
<evidence type="ECO:0000256" key="1">
    <source>
        <dbReference type="ARBA" id="ARBA00007730"/>
    </source>
</evidence>
<evidence type="ECO:0000259" key="4">
    <source>
        <dbReference type="Pfam" id="PF05118"/>
    </source>
</evidence>
<feature type="domain" description="Aspartyl/asparaginy/proline hydroxylase" evidence="4">
    <location>
        <begin position="54"/>
        <end position="186"/>
    </location>
</feature>
<dbReference type="STRING" id="431595.K3WIT0"/>
<accession>K3WIT0</accession>
<dbReference type="EMBL" id="GL376564">
    <property type="status" value="NOT_ANNOTATED_CDS"/>
    <property type="molecule type" value="Genomic_DNA"/>
</dbReference>
<dbReference type="SUPFAM" id="SSF51197">
    <property type="entry name" value="Clavaminate synthase-like"/>
    <property type="match status" value="1"/>
</dbReference>
<evidence type="ECO:0000256" key="2">
    <source>
        <dbReference type="ARBA" id="ARBA00022964"/>
    </source>
</evidence>
<organism evidence="5 6">
    <name type="scientific">Globisporangium ultimum (strain ATCC 200006 / CBS 805.95 / DAOM BR144)</name>
    <name type="common">Pythium ultimum</name>
    <dbReference type="NCBI Taxonomy" id="431595"/>
    <lineage>
        <taxon>Eukaryota</taxon>
        <taxon>Sar</taxon>
        <taxon>Stramenopiles</taxon>
        <taxon>Oomycota</taxon>
        <taxon>Peronosporomycetes</taxon>
        <taxon>Pythiales</taxon>
        <taxon>Pythiaceae</taxon>
        <taxon>Globisporangium</taxon>
    </lineage>
</organism>
<comment type="similarity">
    <text evidence="1">Belongs to the aspartyl/asparaginyl beta-hydroxylase family.</text>
</comment>
<dbReference type="PANTHER" id="PTHR46332:SF5">
    <property type="entry name" value="ASPARTATE BETA-HYDROXYLASE DOMAIN CONTAINING 2"/>
    <property type="match status" value="1"/>
</dbReference>
<dbReference type="EnsemblProtists" id="PYU1_T004872">
    <property type="protein sequence ID" value="PYU1_T004872"/>
    <property type="gene ID" value="PYU1_G004861"/>
</dbReference>
<dbReference type="GO" id="GO:0016020">
    <property type="term" value="C:membrane"/>
    <property type="evidence" value="ECO:0007669"/>
    <property type="project" value="TreeGrafter"/>
</dbReference>
<dbReference type="eggNOG" id="KOG3696">
    <property type="taxonomic scope" value="Eukaryota"/>
</dbReference>
<evidence type="ECO:0000313" key="6">
    <source>
        <dbReference type="Proteomes" id="UP000019132"/>
    </source>
</evidence>
<evidence type="ECO:0000313" key="5">
    <source>
        <dbReference type="EnsemblProtists" id="PYU1_T004872"/>
    </source>
</evidence>
<evidence type="ECO:0000256" key="3">
    <source>
        <dbReference type="ARBA" id="ARBA00023002"/>
    </source>
</evidence>
<protein>
    <recommendedName>
        <fullName evidence="4">Aspartyl/asparaginy/proline hydroxylase domain-containing protein</fullName>
    </recommendedName>
</protein>
<reference evidence="5" key="3">
    <citation type="submission" date="2015-02" db="UniProtKB">
        <authorList>
            <consortium name="EnsemblProtists"/>
        </authorList>
    </citation>
    <scope>IDENTIFICATION</scope>
    <source>
        <strain evidence="5">DAOM BR144</strain>
    </source>
</reference>
<dbReference type="VEuPathDB" id="FungiDB:PYU1_G004861"/>
<dbReference type="InterPro" id="IPR027443">
    <property type="entry name" value="IPNS-like_sf"/>
</dbReference>
<keyword evidence="3" id="KW-0560">Oxidoreductase</keyword>
<dbReference type="AlphaFoldDB" id="K3WIT0"/>
<keyword evidence="2" id="KW-0223">Dioxygenase</keyword>
<dbReference type="OMA" id="RCHFPLF"/>
<dbReference type="InParanoid" id="K3WIT0"/>
<keyword evidence="6" id="KW-1185">Reference proteome</keyword>
<dbReference type="PANTHER" id="PTHR46332">
    <property type="entry name" value="ASPARTATE BETA-HYDROXYLASE DOMAIN-CONTAINING PROTEIN 2"/>
    <property type="match status" value="1"/>
</dbReference>
<name>K3WIT0_GLOUD</name>
<reference evidence="6" key="1">
    <citation type="journal article" date="2010" name="Genome Biol.">
        <title>Genome sequence of the necrotrophic plant pathogen Pythium ultimum reveals original pathogenicity mechanisms and effector repertoire.</title>
        <authorList>
            <person name="Levesque C.A."/>
            <person name="Brouwer H."/>
            <person name="Cano L."/>
            <person name="Hamilton J.P."/>
            <person name="Holt C."/>
            <person name="Huitema E."/>
            <person name="Raffaele S."/>
            <person name="Robideau G.P."/>
            <person name="Thines M."/>
            <person name="Win J."/>
            <person name="Zerillo M.M."/>
            <person name="Beakes G.W."/>
            <person name="Boore J.L."/>
            <person name="Busam D."/>
            <person name="Dumas B."/>
            <person name="Ferriera S."/>
            <person name="Fuerstenberg S.I."/>
            <person name="Gachon C.M."/>
            <person name="Gaulin E."/>
            <person name="Govers F."/>
            <person name="Grenville-Briggs L."/>
            <person name="Horner N."/>
            <person name="Hostetler J."/>
            <person name="Jiang R.H."/>
            <person name="Johnson J."/>
            <person name="Krajaejun T."/>
            <person name="Lin H."/>
            <person name="Meijer H.J."/>
            <person name="Moore B."/>
            <person name="Morris P."/>
            <person name="Phuntmart V."/>
            <person name="Puiu D."/>
            <person name="Shetty J."/>
            <person name="Stajich J.E."/>
            <person name="Tripathy S."/>
            <person name="Wawra S."/>
            <person name="van West P."/>
            <person name="Whitty B.R."/>
            <person name="Coutinho P.M."/>
            <person name="Henrissat B."/>
            <person name="Martin F."/>
            <person name="Thomas P.D."/>
            <person name="Tyler B.M."/>
            <person name="De Vries R.P."/>
            <person name="Kamoun S."/>
            <person name="Yandell M."/>
            <person name="Tisserat N."/>
            <person name="Buell C.R."/>
        </authorList>
    </citation>
    <scope>NUCLEOTIDE SEQUENCE</scope>
    <source>
        <strain evidence="6">DAOM:BR144</strain>
    </source>
</reference>
<dbReference type="InterPro" id="IPR007803">
    <property type="entry name" value="Asp/Arg/Pro-Hydrxlase"/>
</dbReference>
<dbReference type="Proteomes" id="UP000019132">
    <property type="component" value="Unassembled WGS sequence"/>
</dbReference>
<sequence>MTTQHRAALLRSALCVTTAKPRPTPTLFFFPGLESKPWHNANRFQALHQLEVHRDTIQREYLALRDLRKANTAATAASDYNVNDKEHQLHQGEWDWLSYVTQGRRQSEFAAHCPKTVEILESIPGFMTGLPFAYSFFSVLKPQSSIKAHSAPCNIRLRCHFPLFVPDGCGIRVGDETRQWETGKPITRMTMRSGTKARRATACCCSLTFWHPDLEQEERESITRMFEEAKEKGWLQDSK</sequence>
<dbReference type="Gene3D" id="2.60.120.330">
    <property type="entry name" value="B-lactam Antibiotic, Isopenicillin N Synthase, Chain"/>
    <property type="match status" value="1"/>
</dbReference>
<reference evidence="6" key="2">
    <citation type="submission" date="2010-04" db="EMBL/GenBank/DDBJ databases">
        <authorList>
            <person name="Buell R."/>
            <person name="Hamilton J."/>
            <person name="Hostetler J."/>
        </authorList>
    </citation>
    <scope>NUCLEOTIDE SEQUENCE [LARGE SCALE GENOMIC DNA]</scope>
    <source>
        <strain evidence="6">DAOM:BR144</strain>
    </source>
</reference>